<dbReference type="eggNOG" id="ENOG5030MZT">
    <property type="taxonomic scope" value="Bacteria"/>
</dbReference>
<reference evidence="2" key="4">
    <citation type="submission" date="2024-05" db="EMBL/GenBank/DDBJ databases">
        <authorList>
            <person name="Sun Q."/>
            <person name="Zhou Y."/>
        </authorList>
    </citation>
    <scope>NUCLEOTIDE SEQUENCE</scope>
    <source>
        <strain evidence="2">CGMCC 1.11013</strain>
    </source>
</reference>
<dbReference type="Proteomes" id="UP000027439">
    <property type="component" value="Unassembled WGS sequence"/>
</dbReference>
<keyword evidence="1" id="KW-1133">Transmembrane helix</keyword>
<dbReference type="RefSeq" id="WP_035969542.1">
    <property type="nucleotide sequence ID" value="NZ_BMEG01000001.1"/>
</dbReference>
<reference evidence="3 4" key="2">
    <citation type="submission" date="2014-03" db="EMBL/GenBank/DDBJ databases">
        <title>Draft Genome Sequences of Four Burkholderia Strains.</title>
        <authorList>
            <person name="Liu X.Y."/>
            <person name="Li C.X."/>
            <person name="Xu J.H."/>
        </authorList>
    </citation>
    <scope>NUCLEOTIDE SEQUENCE [LARGE SCALE GENOMIC DNA]</scope>
    <source>
        <strain evidence="3 4">R27</strain>
    </source>
</reference>
<reference evidence="2" key="1">
    <citation type="journal article" date="2014" name="Int. J. Syst. Evol. Microbiol.">
        <title>Complete genome of a new Firmicutes species belonging to the dominant human colonic microbiota ('Ruminococcus bicirculans') reveals two chromosomes and a selective capacity to utilize plant glucans.</title>
        <authorList>
            <consortium name="NISC Comparative Sequencing Program"/>
            <person name="Wegmann U."/>
            <person name="Louis P."/>
            <person name="Goesmann A."/>
            <person name="Henrissat B."/>
            <person name="Duncan S.H."/>
            <person name="Flint H.J."/>
        </authorList>
    </citation>
    <scope>NUCLEOTIDE SEQUENCE</scope>
    <source>
        <strain evidence="2">CGMCC 1.11013</strain>
    </source>
</reference>
<feature type="transmembrane region" description="Helical" evidence="1">
    <location>
        <begin position="16"/>
        <end position="38"/>
    </location>
</feature>
<dbReference type="EMBL" id="BMEG01000001">
    <property type="protein sequence ID" value="GGD52395.1"/>
    <property type="molecule type" value="Genomic_DNA"/>
</dbReference>
<evidence type="ECO:0000313" key="2">
    <source>
        <dbReference type="EMBL" id="GGD52395.1"/>
    </source>
</evidence>
<dbReference type="STRING" id="1071679.BG57_22330"/>
<keyword evidence="1" id="KW-0472">Membrane</keyword>
<comment type="caution">
    <text evidence="3">The sequence shown here is derived from an EMBL/GenBank/DDBJ whole genome shotgun (WGS) entry which is preliminary data.</text>
</comment>
<dbReference type="Proteomes" id="UP000597138">
    <property type="component" value="Unassembled WGS sequence"/>
</dbReference>
<dbReference type="AlphaFoldDB" id="A0A069NJL1"/>
<evidence type="ECO:0000313" key="5">
    <source>
        <dbReference type="Proteomes" id="UP000597138"/>
    </source>
</evidence>
<protein>
    <submittedName>
        <fullName evidence="3">Uncharacterized protein</fullName>
    </submittedName>
</protein>
<sequence length="62" mass="6713">MLQSFLHSLVESNALWLIWAAVGVLILGFCILFASVVLGDSDEPLYNAASATRRDDDGSMIV</sequence>
<dbReference type="EMBL" id="JFHE01000040">
    <property type="protein sequence ID" value="KDR27784.1"/>
    <property type="molecule type" value="Genomic_DNA"/>
</dbReference>
<reference evidence="5" key="3">
    <citation type="journal article" date="2019" name="Int. J. Syst. Evol. Microbiol.">
        <title>The Global Catalogue of Microorganisms (GCM) 10K type strain sequencing project: providing services to taxonomists for standard genome sequencing and annotation.</title>
        <authorList>
            <consortium name="The Broad Institute Genomics Platform"/>
            <consortium name="The Broad Institute Genome Sequencing Center for Infectious Disease"/>
            <person name="Wu L."/>
            <person name="Ma J."/>
        </authorList>
    </citation>
    <scope>NUCLEOTIDE SEQUENCE [LARGE SCALE GENOMIC DNA]</scope>
    <source>
        <strain evidence="5">CGMCC 1.11013</strain>
    </source>
</reference>
<organism evidence="3 4">
    <name type="scientific">Caballeronia grimmiae</name>
    <dbReference type="NCBI Taxonomy" id="1071679"/>
    <lineage>
        <taxon>Bacteria</taxon>
        <taxon>Pseudomonadati</taxon>
        <taxon>Pseudomonadota</taxon>
        <taxon>Betaproteobacteria</taxon>
        <taxon>Burkholderiales</taxon>
        <taxon>Burkholderiaceae</taxon>
        <taxon>Caballeronia</taxon>
    </lineage>
</organism>
<evidence type="ECO:0000313" key="4">
    <source>
        <dbReference type="Proteomes" id="UP000027439"/>
    </source>
</evidence>
<proteinExistence type="predicted"/>
<evidence type="ECO:0000313" key="3">
    <source>
        <dbReference type="EMBL" id="KDR27784.1"/>
    </source>
</evidence>
<gene>
    <name evidence="3" type="ORF">BG57_22330</name>
    <name evidence="2" type="ORF">GCM10010985_02640</name>
</gene>
<keyword evidence="5" id="KW-1185">Reference proteome</keyword>
<evidence type="ECO:0000256" key="1">
    <source>
        <dbReference type="SAM" id="Phobius"/>
    </source>
</evidence>
<name>A0A069NJL1_9BURK</name>
<dbReference type="OrthoDB" id="9023562at2"/>
<keyword evidence="1" id="KW-0812">Transmembrane</keyword>
<accession>A0A069NJL1</accession>